<dbReference type="Gene3D" id="2.40.30.170">
    <property type="match status" value="1"/>
</dbReference>
<evidence type="ECO:0000256" key="10">
    <source>
        <dbReference type="SAM" id="Coils"/>
    </source>
</evidence>
<comment type="subcellular location">
    <subcellularLocation>
        <location evidence="1 9">Cell inner membrane</location>
        <topology evidence="1 9">Single-pass membrane protein</topology>
    </subcellularLocation>
</comment>
<keyword evidence="6 9" id="KW-0812">Transmembrane</keyword>
<dbReference type="Gene3D" id="2.40.50.100">
    <property type="match status" value="2"/>
</dbReference>
<evidence type="ECO:0000256" key="6">
    <source>
        <dbReference type="ARBA" id="ARBA00022692"/>
    </source>
</evidence>
<evidence type="ECO:0000256" key="4">
    <source>
        <dbReference type="ARBA" id="ARBA00022475"/>
    </source>
</evidence>
<dbReference type="RefSeq" id="WP_285884541.1">
    <property type="nucleotide sequence ID" value="NZ_JARFYN010000094.1"/>
</dbReference>
<feature type="domain" description="AprE-like beta-barrel" evidence="13">
    <location>
        <begin position="350"/>
        <end position="400"/>
    </location>
</feature>
<evidence type="ECO:0000259" key="12">
    <source>
        <dbReference type="Pfam" id="PF25917"/>
    </source>
</evidence>
<feature type="region of interest" description="Disordered" evidence="11">
    <location>
        <begin position="398"/>
        <end position="419"/>
    </location>
</feature>
<dbReference type="Pfam" id="PF25917">
    <property type="entry name" value="BSH_RND"/>
    <property type="match status" value="1"/>
</dbReference>
<organism evidence="14 15">
    <name type="scientific">Rhizobium calliandrae</name>
    <dbReference type="NCBI Taxonomy" id="1312182"/>
    <lineage>
        <taxon>Bacteria</taxon>
        <taxon>Pseudomonadati</taxon>
        <taxon>Pseudomonadota</taxon>
        <taxon>Alphaproteobacteria</taxon>
        <taxon>Hyphomicrobiales</taxon>
        <taxon>Rhizobiaceae</taxon>
        <taxon>Rhizobium/Agrobacterium group</taxon>
        <taxon>Rhizobium</taxon>
    </lineage>
</organism>
<dbReference type="InterPro" id="IPR006144">
    <property type="entry name" value="Secretion_HlyD_CS"/>
</dbReference>
<keyword evidence="7 9" id="KW-1133">Transmembrane helix</keyword>
<comment type="similarity">
    <text evidence="2 9">Belongs to the membrane fusion protein (MFP) (TC 8.A.1) family.</text>
</comment>
<keyword evidence="15" id="KW-1185">Reference proteome</keyword>
<evidence type="ECO:0000256" key="1">
    <source>
        <dbReference type="ARBA" id="ARBA00004377"/>
    </source>
</evidence>
<feature type="domain" description="Multidrug resistance protein MdtA-like barrel-sandwich hybrid" evidence="12">
    <location>
        <begin position="85"/>
        <end position="344"/>
    </location>
</feature>
<feature type="transmembrane region" description="Helical" evidence="9">
    <location>
        <begin position="44"/>
        <end position="63"/>
    </location>
</feature>
<dbReference type="EMBL" id="JARFYN010000094">
    <property type="protein sequence ID" value="MDL2410620.1"/>
    <property type="molecule type" value="Genomic_DNA"/>
</dbReference>
<dbReference type="PANTHER" id="PTHR30386:SF27">
    <property type="entry name" value="MEMBRANE FUSION PROTEIN (MFP) FAMILY PROTEIN"/>
    <property type="match status" value="1"/>
</dbReference>
<protein>
    <recommendedName>
        <fullName evidence="9">Membrane fusion protein (MFP) family protein</fullName>
    </recommendedName>
</protein>
<dbReference type="Pfam" id="PF26002">
    <property type="entry name" value="Beta-barrel_AprE"/>
    <property type="match status" value="1"/>
</dbReference>
<evidence type="ECO:0000256" key="7">
    <source>
        <dbReference type="ARBA" id="ARBA00022989"/>
    </source>
</evidence>
<evidence type="ECO:0000313" key="15">
    <source>
        <dbReference type="Proteomes" id="UP001172630"/>
    </source>
</evidence>
<evidence type="ECO:0000256" key="8">
    <source>
        <dbReference type="ARBA" id="ARBA00023136"/>
    </source>
</evidence>
<dbReference type="InterPro" id="IPR058625">
    <property type="entry name" value="MdtA-like_BSH"/>
</dbReference>
<evidence type="ECO:0000256" key="11">
    <source>
        <dbReference type="SAM" id="MobiDB-lite"/>
    </source>
</evidence>
<evidence type="ECO:0000256" key="5">
    <source>
        <dbReference type="ARBA" id="ARBA00022519"/>
    </source>
</evidence>
<name>A0ABT7KPR4_9HYPH</name>
<dbReference type="InterPro" id="IPR010129">
    <property type="entry name" value="T1SS_HlyD"/>
</dbReference>
<feature type="coiled-coil region" evidence="10">
    <location>
        <begin position="242"/>
        <end position="308"/>
    </location>
</feature>
<dbReference type="InterPro" id="IPR050739">
    <property type="entry name" value="MFP"/>
</dbReference>
<keyword evidence="3 9" id="KW-0813">Transport</keyword>
<evidence type="ECO:0000313" key="14">
    <source>
        <dbReference type="EMBL" id="MDL2410620.1"/>
    </source>
</evidence>
<keyword evidence="10" id="KW-0175">Coiled coil</keyword>
<keyword evidence="8 9" id="KW-0472">Membrane</keyword>
<evidence type="ECO:0000256" key="9">
    <source>
        <dbReference type="RuleBase" id="RU365093"/>
    </source>
</evidence>
<sequence>MSDVVAPAVVKKAKRLSVRRRRSDNEFLPAALEIIETPASPTQMALIVIICLFATASLAWAYFGRIDIFAVATGKIRPASQVKVIQPLATGRVRAFNVANGTHVRAGEILLELDPTEAMADAKELAVGLTSYRAEILRRNAEIAAAREEYGSLKPVVPWPSDIPEDIRSRETRVFDHDLSDLCARIRSLDAQKAEKVAEHEKLKATTQVEANLIRTLQQRVDLRSALIAGNTGTRSTLIDAIQSLQAEQATLASDNGQLEQTAASLDTIAAERQKTQEAFISDNAQKLADAERQADELAQRLIKAQAAMSHMTLASPIDGVVQALSVTTIGQVVSSGQQVMRIVPDNAPLEIEAYAENKDIGFLREGQEAIIKVESFPFTRYGTLPGTVTRVARDSIPSSDAQVAERDPTQLAKSNTNTTSIGQTQNLVYPVVISPSKMAVVADGREVPLSAGMTVSVEIKTGSRRLLEYVFAPLIEVGSDAMHER</sequence>
<accession>A0ABT7KPR4</accession>
<reference evidence="14" key="1">
    <citation type="submission" date="2023-06" db="EMBL/GenBank/DDBJ databases">
        <title>Phylogenetic Diversity of Rhizobium strains.</title>
        <authorList>
            <person name="Moura F.T."/>
            <person name="Helene L.C.F."/>
            <person name="Hungria M."/>
        </authorList>
    </citation>
    <scope>NUCLEOTIDE SEQUENCE</scope>
    <source>
        <strain evidence="14">CCGE524</strain>
    </source>
</reference>
<evidence type="ECO:0000259" key="13">
    <source>
        <dbReference type="Pfam" id="PF26002"/>
    </source>
</evidence>
<gene>
    <name evidence="14" type="ORF">PY650_34635</name>
</gene>
<comment type="caution">
    <text evidence="14">The sequence shown here is derived from an EMBL/GenBank/DDBJ whole genome shotgun (WGS) entry which is preliminary data.</text>
</comment>
<dbReference type="Proteomes" id="UP001172630">
    <property type="component" value="Unassembled WGS sequence"/>
</dbReference>
<keyword evidence="4 9" id="KW-1003">Cell membrane</keyword>
<dbReference type="PANTHER" id="PTHR30386">
    <property type="entry name" value="MEMBRANE FUSION SUBUNIT OF EMRAB-TOLC MULTIDRUG EFFLUX PUMP"/>
    <property type="match status" value="1"/>
</dbReference>
<evidence type="ECO:0000256" key="3">
    <source>
        <dbReference type="ARBA" id="ARBA00022448"/>
    </source>
</evidence>
<evidence type="ECO:0000256" key="2">
    <source>
        <dbReference type="ARBA" id="ARBA00009477"/>
    </source>
</evidence>
<dbReference type="NCBIfam" id="TIGR01843">
    <property type="entry name" value="type_I_hlyD"/>
    <property type="match status" value="1"/>
</dbReference>
<dbReference type="InterPro" id="IPR058982">
    <property type="entry name" value="Beta-barrel_AprE"/>
</dbReference>
<dbReference type="PRINTS" id="PR01490">
    <property type="entry name" value="RTXTOXIND"/>
</dbReference>
<keyword evidence="5 9" id="KW-0997">Cell inner membrane</keyword>
<proteinExistence type="inferred from homology"/>
<dbReference type="PROSITE" id="PS00543">
    <property type="entry name" value="HLYD_FAMILY"/>
    <property type="match status" value="1"/>
</dbReference>